<dbReference type="Proteomes" id="UP001169491">
    <property type="component" value="Unassembled WGS sequence"/>
</dbReference>
<name>A0AAW7R3W7_9GAMM</name>
<evidence type="ECO:0000313" key="3">
    <source>
        <dbReference type="Proteomes" id="UP001169491"/>
    </source>
</evidence>
<evidence type="ECO:0000313" key="1">
    <source>
        <dbReference type="EMBL" id="MDN7125657.1"/>
    </source>
</evidence>
<reference evidence="3 4" key="1">
    <citation type="submission" date="2021-03" db="EMBL/GenBank/DDBJ databases">
        <title>Pseudidiomarina terrestris, a new bacterium isolated from saline soil.</title>
        <authorList>
            <person name="Galisteo C."/>
            <person name="De La Haba R."/>
            <person name="Sanchez-Porro C."/>
            <person name="Ventosa A."/>
        </authorList>
    </citation>
    <scope>NUCLEOTIDE SEQUENCE [LARGE SCALE GENOMIC DNA]</scope>
    <source>
        <strain evidence="1 4">1APP75-32.1</strain>
        <strain evidence="3">1APR75-15</strain>
        <strain evidence="2">1ASR75-15</strain>
    </source>
</reference>
<organism evidence="1 4">
    <name type="scientific">Pseudidiomarina terrestris</name>
    <dbReference type="NCBI Taxonomy" id="2820060"/>
    <lineage>
        <taxon>Bacteria</taxon>
        <taxon>Pseudomonadati</taxon>
        <taxon>Pseudomonadota</taxon>
        <taxon>Gammaproteobacteria</taxon>
        <taxon>Alteromonadales</taxon>
        <taxon>Idiomarinaceae</taxon>
        <taxon>Pseudidiomarina</taxon>
    </lineage>
</organism>
<evidence type="ECO:0000313" key="2">
    <source>
        <dbReference type="EMBL" id="MDN7130479.1"/>
    </source>
</evidence>
<sequence length="341" mass="39357">MKVYIANFGQENYEWPECLDKSTVATMNDIEAQPLWEQGKREQYITERMKSLTAAGKKPTRPVAARWYNLMTFISQTDGDVWIHRDGEKLYWTISKSSPPFFTRKVEPVGRKREVVVCHKPCEAWSSRSRSGNELLWRSLHPKARDFLSTEATLQQLNQDYASYALALINGKDLAPWHEQSAWQEKNKKSAREYSPVTNASNTRKVACRLSVEQRMSNTAKKTARNSNGQTRDATIKNKEFRFTSELELEEHIISLIERQNGYCTLTGLPLEMNESNGDSEFFCSLDRIDSDGHYEAGNLQVVCRFANRWKGASDDGEFRRIIKIIQEYSEHLDCNRSVDC</sequence>
<dbReference type="EMBL" id="JAGGJC010000006">
    <property type="protein sequence ID" value="MDN7130479.1"/>
    <property type="molecule type" value="Genomic_DNA"/>
</dbReference>
<dbReference type="Proteomes" id="UP001169492">
    <property type="component" value="Unassembled WGS sequence"/>
</dbReference>
<dbReference type="EMBL" id="JAGGJB010000007">
    <property type="protein sequence ID" value="MDN7125657.1"/>
    <property type="molecule type" value="Genomic_DNA"/>
</dbReference>
<dbReference type="RefSeq" id="WP_301775092.1">
    <property type="nucleotide sequence ID" value="NZ_JAGGJB010000007.1"/>
</dbReference>
<protein>
    <recommendedName>
        <fullName evidence="5">HNH endonuclease</fullName>
    </recommendedName>
</protein>
<dbReference type="Gene3D" id="3.30.40.220">
    <property type="match status" value="1"/>
</dbReference>
<evidence type="ECO:0000313" key="4">
    <source>
        <dbReference type="Proteomes" id="UP001169492"/>
    </source>
</evidence>
<dbReference type="AlphaFoldDB" id="A0AAW7R3W7"/>
<keyword evidence="3" id="KW-1185">Reference proteome</keyword>
<proteinExistence type="predicted"/>
<gene>
    <name evidence="1" type="ORF">J6I90_12265</name>
    <name evidence="2" type="ORF">J6I92_11410</name>
</gene>
<comment type="caution">
    <text evidence="1">The sequence shown here is derived from an EMBL/GenBank/DDBJ whole genome shotgun (WGS) entry which is preliminary data.</text>
</comment>
<evidence type="ECO:0008006" key="5">
    <source>
        <dbReference type="Google" id="ProtNLM"/>
    </source>
</evidence>
<accession>A0AAW7R3W7</accession>